<sequence>MNTVRNLVTLVCSASALALSMGAQAQDHEITYNGEVAKIINEN</sequence>
<name>A0A381PE20_9ZZZZ</name>
<proteinExistence type="predicted"/>
<reference evidence="1" key="1">
    <citation type="submission" date="2018-05" db="EMBL/GenBank/DDBJ databases">
        <authorList>
            <person name="Lanie J.A."/>
            <person name="Ng W.-L."/>
            <person name="Kazmierczak K.M."/>
            <person name="Andrzejewski T.M."/>
            <person name="Davidsen T.M."/>
            <person name="Wayne K.J."/>
            <person name="Tettelin H."/>
            <person name="Glass J.I."/>
            <person name="Rusch D."/>
            <person name="Podicherti R."/>
            <person name="Tsui H.-C.T."/>
            <person name="Winkler M.E."/>
        </authorList>
    </citation>
    <scope>NUCLEOTIDE SEQUENCE</scope>
</reference>
<dbReference type="AlphaFoldDB" id="A0A381PE20"/>
<dbReference type="EMBL" id="UINC01000955">
    <property type="protein sequence ID" value="SUZ65265.1"/>
    <property type="molecule type" value="Genomic_DNA"/>
</dbReference>
<evidence type="ECO:0000313" key="1">
    <source>
        <dbReference type="EMBL" id="SUZ65265.1"/>
    </source>
</evidence>
<feature type="non-terminal residue" evidence="1">
    <location>
        <position position="43"/>
    </location>
</feature>
<organism evidence="1">
    <name type="scientific">marine metagenome</name>
    <dbReference type="NCBI Taxonomy" id="408172"/>
    <lineage>
        <taxon>unclassified sequences</taxon>
        <taxon>metagenomes</taxon>
        <taxon>ecological metagenomes</taxon>
    </lineage>
</organism>
<protein>
    <submittedName>
        <fullName evidence="1">Uncharacterized protein</fullName>
    </submittedName>
</protein>
<accession>A0A381PE20</accession>
<gene>
    <name evidence="1" type="ORF">METZ01_LOCUS18119</name>
</gene>